<dbReference type="InterPro" id="IPR014710">
    <property type="entry name" value="RmlC-like_jellyroll"/>
</dbReference>
<feature type="binding site" evidence="9">
    <location>
        <position position="138"/>
    </location>
    <ligand>
        <name>Zn(2+)</name>
        <dbReference type="ChEBI" id="CHEBI:29105"/>
    </ligand>
</feature>
<evidence type="ECO:0000259" key="13">
    <source>
        <dbReference type="Pfam" id="PF01238"/>
    </source>
</evidence>
<evidence type="ECO:0000256" key="8">
    <source>
        <dbReference type="PIRSR" id="PIRSR001480-1"/>
    </source>
</evidence>
<dbReference type="PROSITE" id="PS00966">
    <property type="entry name" value="PMI_I_2"/>
    <property type="match status" value="1"/>
</dbReference>
<dbReference type="Gene3D" id="1.10.441.10">
    <property type="entry name" value="Phosphomannose Isomerase, domain 2"/>
    <property type="match status" value="1"/>
</dbReference>
<organism evidence="16 17">
    <name type="scientific">Panicum miliaceum</name>
    <name type="common">Proso millet</name>
    <name type="synonym">Broomcorn millet</name>
    <dbReference type="NCBI Taxonomy" id="4540"/>
    <lineage>
        <taxon>Eukaryota</taxon>
        <taxon>Viridiplantae</taxon>
        <taxon>Streptophyta</taxon>
        <taxon>Embryophyta</taxon>
        <taxon>Tracheophyta</taxon>
        <taxon>Spermatophyta</taxon>
        <taxon>Magnoliopsida</taxon>
        <taxon>Liliopsida</taxon>
        <taxon>Poales</taxon>
        <taxon>Poaceae</taxon>
        <taxon>PACMAD clade</taxon>
        <taxon>Panicoideae</taxon>
        <taxon>Panicodae</taxon>
        <taxon>Paniceae</taxon>
        <taxon>Panicinae</taxon>
        <taxon>Panicum</taxon>
        <taxon>Panicum sect. Panicum</taxon>
    </lineage>
</organism>
<dbReference type="InterPro" id="IPR018050">
    <property type="entry name" value="Pmannose_isomerase-type1_CS"/>
</dbReference>
<dbReference type="InterPro" id="IPR016305">
    <property type="entry name" value="Mannose-6-P_Isomerase"/>
</dbReference>
<dbReference type="GO" id="GO:0005829">
    <property type="term" value="C:cytosol"/>
    <property type="evidence" value="ECO:0007669"/>
    <property type="project" value="TreeGrafter"/>
</dbReference>
<dbReference type="Pfam" id="PF01238">
    <property type="entry name" value="PMI_typeI_C"/>
    <property type="match status" value="1"/>
</dbReference>
<comment type="catalytic activity">
    <reaction evidence="1 10">
        <text>D-mannose 6-phosphate = D-fructose 6-phosphate</text>
        <dbReference type="Rhea" id="RHEA:12356"/>
        <dbReference type="ChEBI" id="CHEBI:58735"/>
        <dbReference type="ChEBI" id="CHEBI:61527"/>
        <dbReference type="EC" id="5.3.1.8"/>
    </reaction>
</comment>
<evidence type="ECO:0000256" key="1">
    <source>
        <dbReference type="ARBA" id="ARBA00000757"/>
    </source>
</evidence>
<evidence type="ECO:0000256" key="5">
    <source>
        <dbReference type="ARBA" id="ARBA00022723"/>
    </source>
</evidence>
<evidence type="ECO:0000256" key="7">
    <source>
        <dbReference type="ARBA" id="ARBA00023235"/>
    </source>
</evidence>
<dbReference type="PIRSF" id="PIRSF001480">
    <property type="entry name" value="Mannose-6-phosphate_isomerase"/>
    <property type="match status" value="1"/>
</dbReference>
<dbReference type="SUPFAM" id="SSF51182">
    <property type="entry name" value="RmlC-like cupins"/>
    <property type="match status" value="1"/>
</dbReference>
<evidence type="ECO:0000256" key="2">
    <source>
        <dbReference type="ARBA" id="ARBA00004666"/>
    </source>
</evidence>
<dbReference type="InterPro" id="IPR001250">
    <property type="entry name" value="Man6P_Isoase-1"/>
</dbReference>
<evidence type="ECO:0000313" key="16">
    <source>
        <dbReference type="EMBL" id="RLM93418.1"/>
    </source>
</evidence>
<feature type="binding site" evidence="9">
    <location>
        <position position="136"/>
    </location>
    <ligand>
        <name>Zn(2+)</name>
        <dbReference type="ChEBI" id="CHEBI:29105"/>
    </ligand>
</feature>
<comment type="pathway">
    <text evidence="2">Nucleotide-sugar biosynthesis; GDP-alpha-D-mannose biosynthesis; alpha-D-mannose 1-phosphate from D-fructose 6-phosphate: step 1/2.</text>
</comment>
<dbReference type="FunFam" id="2.60.120.10:FF:000044">
    <property type="entry name" value="Mannose-6-phosphate isomerase"/>
    <property type="match status" value="1"/>
</dbReference>
<evidence type="ECO:0000256" key="3">
    <source>
        <dbReference type="ARBA" id="ARBA00010772"/>
    </source>
</evidence>
<dbReference type="OrthoDB" id="6605218at2759"/>
<comment type="caution">
    <text evidence="16">The sequence shown here is derived from an EMBL/GenBank/DDBJ whole genome shotgun (WGS) entry which is preliminary data.</text>
</comment>
<dbReference type="InterPro" id="IPR046458">
    <property type="entry name" value="PMI_typeI_hel"/>
</dbReference>
<keyword evidence="6 9" id="KW-0862">Zinc</keyword>
<feature type="region of interest" description="Disordered" evidence="12">
    <location>
        <begin position="1"/>
        <end position="38"/>
    </location>
</feature>
<evidence type="ECO:0000259" key="14">
    <source>
        <dbReference type="Pfam" id="PF20511"/>
    </source>
</evidence>
<dbReference type="GO" id="GO:0010043">
    <property type="term" value="P:response to zinc ion"/>
    <property type="evidence" value="ECO:0007669"/>
    <property type="project" value="UniProtKB-ARBA"/>
</dbReference>
<keyword evidence="7 10" id="KW-0413">Isomerase</keyword>
<evidence type="ECO:0000313" key="17">
    <source>
        <dbReference type="Proteomes" id="UP000275267"/>
    </source>
</evidence>
<feature type="binding site" evidence="9">
    <location>
        <position position="163"/>
    </location>
    <ligand>
        <name>Zn(2+)</name>
        <dbReference type="ChEBI" id="CHEBI:29105"/>
    </ligand>
</feature>
<dbReference type="Pfam" id="PF20511">
    <property type="entry name" value="PMI_typeI_cat"/>
    <property type="match status" value="1"/>
</dbReference>
<evidence type="ECO:0000256" key="10">
    <source>
        <dbReference type="RuleBase" id="RU000611"/>
    </source>
</evidence>
<evidence type="ECO:0000259" key="15">
    <source>
        <dbReference type="Pfam" id="PF20512"/>
    </source>
</evidence>
<sequence>MEDPPPPPPPEPEPEPAAAAASQRRDVEPSPPPPQPRRRLLRLRSAVQHYEWGRRGDASLVARLAAQDPDPARPYAELWMGTHPSGPSTLLDDGELLGDWLARNPDALGPAVAARWGGDLPFLFKVLSVAKALSIQAHPDKNLAEVLHALRPSTYKDDNHKPEMAIAITEFRALCGFASIESGKHKSLHINEHTLYTMKELKDILRTVPEVEGLVGHEDAGKLMSMKEYDGGSEVRSSLQSAFAKLMTASKDMVSEAISKLISRLNIESKIRTLTDKEQLVLSLERQYQEDVGVLAALFFNYVKLSPGEALYIGANEPHAYLSGECIECMATSDNVVRAGLTPKYRDVQTLCSMLTYKQGFPEILRGVPVQPHVRRYTPPFDEFEVDSCLVPPGELVIISPVPSPSIFLVMTGVGELQADSLSDGEKAKEGDVFFVPAYTEVKLSTCGLESMKLYRAGVNSRSFN</sequence>
<dbReference type="GO" id="GO:0033591">
    <property type="term" value="P:response to L-ascorbic acid"/>
    <property type="evidence" value="ECO:0007669"/>
    <property type="project" value="UniProtKB-ARBA"/>
</dbReference>
<feature type="domain" description="Phosphomannose isomerase type I C-terminal" evidence="13">
    <location>
        <begin position="377"/>
        <end position="420"/>
    </location>
</feature>
<dbReference type="InterPro" id="IPR011051">
    <property type="entry name" value="RmlC_Cupin_sf"/>
</dbReference>
<keyword evidence="5 9" id="KW-0479">Metal-binding</keyword>
<evidence type="ECO:0000256" key="11">
    <source>
        <dbReference type="RuleBase" id="RU004189"/>
    </source>
</evidence>
<dbReference type="GO" id="GO:0004476">
    <property type="term" value="F:mannose-6-phosphate isomerase activity"/>
    <property type="evidence" value="ECO:0007669"/>
    <property type="project" value="UniProtKB-EC"/>
</dbReference>
<dbReference type="GO" id="GO:0005975">
    <property type="term" value="P:carbohydrate metabolic process"/>
    <property type="evidence" value="ECO:0007669"/>
    <property type="project" value="InterPro"/>
</dbReference>
<dbReference type="InterPro" id="IPR046457">
    <property type="entry name" value="PMI_typeI_cat"/>
</dbReference>
<dbReference type="Pfam" id="PF20512">
    <property type="entry name" value="PMI_typeI_hel"/>
    <property type="match status" value="1"/>
</dbReference>
<dbReference type="STRING" id="4540.A0A3L6R394"/>
<reference evidence="17" key="1">
    <citation type="journal article" date="2019" name="Nat. Commun.">
        <title>The genome of broomcorn millet.</title>
        <authorList>
            <person name="Zou C."/>
            <person name="Miki D."/>
            <person name="Li D."/>
            <person name="Tang Q."/>
            <person name="Xiao L."/>
            <person name="Rajput S."/>
            <person name="Deng P."/>
            <person name="Jia W."/>
            <person name="Huang R."/>
            <person name="Zhang M."/>
            <person name="Sun Y."/>
            <person name="Hu J."/>
            <person name="Fu X."/>
            <person name="Schnable P.S."/>
            <person name="Li F."/>
            <person name="Zhang H."/>
            <person name="Feng B."/>
            <person name="Zhu X."/>
            <person name="Liu R."/>
            <person name="Schnable J.C."/>
            <person name="Zhu J.-K."/>
            <person name="Zhang H."/>
        </authorList>
    </citation>
    <scope>NUCLEOTIDE SEQUENCE [LARGE SCALE GENOMIC DNA]</scope>
</reference>
<name>A0A3L6R394_PANMI</name>
<dbReference type="GO" id="GO:0046686">
    <property type="term" value="P:response to cadmium ion"/>
    <property type="evidence" value="ECO:0007669"/>
    <property type="project" value="UniProtKB-ARBA"/>
</dbReference>
<dbReference type="UniPathway" id="UPA00126">
    <property type="reaction ID" value="UER00423"/>
</dbReference>
<feature type="domain" description="Phosphomannose isomerase type I catalytic" evidence="14">
    <location>
        <begin position="40"/>
        <end position="177"/>
    </location>
</feature>
<dbReference type="Proteomes" id="UP000275267">
    <property type="component" value="Unassembled WGS sequence"/>
</dbReference>
<dbReference type="PANTHER" id="PTHR10309:SF0">
    <property type="entry name" value="MANNOSE-6-PHOSPHATE ISOMERASE"/>
    <property type="match status" value="1"/>
</dbReference>
<dbReference type="EMBL" id="PQIB02000010">
    <property type="protein sequence ID" value="RLM93418.1"/>
    <property type="molecule type" value="Genomic_DNA"/>
</dbReference>
<dbReference type="CDD" id="cd07011">
    <property type="entry name" value="cupin_PMI_type_I_N"/>
    <property type="match status" value="1"/>
</dbReference>
<feature type="binding site" evidence="9">
    <location>
        <position position="319"/>
    </location>
    <ligand>
        <name>Zn(2+)</name>
        <dbReference type="ChEBI" id="CHEBI:29105"/>
    </ligand>
</feature>
<dbReference type="GO" id="GO:0008270">
    <property type="term" value="F:zinc ion binding"/>
    <property type="evidence" value="ECO:0007669"/>
    <property type="project" value="InterPro"/>
</dbReference>
<dbReference type="InterPro" id="IPR046456">
    <property type="entry name" value="PMI_typeI_C"/>
</dbReference>
<feature type="compositionally biased region" description="Pro residues" evidence="12">
    <location>
        <begin position="1"/>
        <end position="11"/>
    </location>
</feature>
<dbReference type="Gene3D" id="2.60.120.10">
    <property type="entry name" value="Jelly Rolls"/>
    <property type="match status" value="2"/>
</dbReference>
<gene>
    <name evidence="16" type="ORF">C2845_PM08G06450</name>
</gene>
<feature type="domain" description="Phosphomannose isomerase type I helical insertion" evidence="15">
    <location>
        <begin position="214"/>
        <end position="299"/>
    </location>
</feature>
<feature type="active site" evidence="8">
    <location>
        <position position="338"/>
    </location>
</feature>
<dbReference type="PRINTS" id="PR00714">
    <property type="entry name" value="MAN6PISMRASE"/>
</dbReference>
<accession>A0A3L6R394</accession>
<proteinExistence type="inferred from homology"/>
<keyword evidence="17" id="KW-1185">Reference proteome</keyword>
<dbReference type="FunFam" id="2.60.120.10:FF:000469">
    <property type="entry name" value="Mannose-6-phosphate isomerase 1"/>
    <property type="match status" value="1"/>
</dbReference>
<evidence type="ECO:0000256" key="9">
    <source>
        <dbReference type="PIRSR" id="PIRSR001480-2"/>
    </source>
</evidence>
<dbReference type="FunFam" id="1.10.441.10:FF:000001">
    <property type="entry name" value="Mannose-6-phosphate isomerase"/>
    <property type="match status" value="1"/>
</dbReference>
<dbReference type="GO" id="GO:0009298">
    <property type="term" value="P:GDP-mannose biosynthetic process"/>
    <property type="evidence" value="ECO:0007669"/>
    <property type="project" value="UniProtKB-UniPathway"/>
</dbReference>
<comment type="cofactor">
    <cofactor evidence="9 10">
        <name>Zn(2+)</name>
        <dbReference type="ChEBI" id="CHEBI:29105"/>
    </cofactor>
    <text evidence="9 10">Binds 1 zinc ion per subunit.</text>
</comment>
<evidence type="ECO:0000256" key="12">
    <source>
        <dbReference type="SAM" id="MobiDB-lite"/>
    </source>
</evidence>
<dbReference type="EC" id="5.3.1.8" evidence="4 10"/>
<dbReference type="PROSITE" id="PS00965">
    <property type="entry name" value="PMI_I_1"/>
    <property type="match status" value="1"/>
</dbReference>
<evidence type="ECO:0000256" key="4">
    <source>
        <dbReference type="ARBA" id="ARBA00011956"/>
    </source>
</evidence>
<dbReference type="NCBIfam" id="TIGR00218">
    <property type="entry name" value="manA"/>
    <property type="match status" value="1"/>
</dbReference>
<comment type="similarity">
    <text evidence="3 11">Belongs to the mannose-6-phosphate isomerase type 1 family.</text>
</comment>
<dbReference type="PANTHER" id="PTHR10309">
    <property type="entry name" value="MANNOSE-6-PHOSPHATE ISOMERASE"/>
    <property type="match status" value="1"/>
</dbReference>
<protein>
    <recommendedName>
        <fullName evidence="4 10">Mannose-6-phosphate isomerase</fullName>
        <ecNumber evidence="4 10">5.3.1.8</ecNumber>
    </recommendedName>
</protein>
<evidence type="ECO:0000256" key="6">
    <source>
        <dbReference type="ARBA" id="ARBA00022833"/>
    </source>
</evidence>
<dbReference type="AlphaFoldDB" id="A0A3L6R394"/>